<dbReference type="PRINTS" id="PR00344">
    <property type="entry name" value="BCTRLSENSOR"/>
</dbReference>
<reference evidence="12 13" key="1">
    <citation type="submission" date="2018-07" db="EMBL/GenBank/DDBJ databases">
        <title>Genomic Encyclopedia of Type Strains, Phase III (KMG-III): the genomes of soil and plant-associated and newly described type strains.</title>
        <authorList>
            <person name="Whitman W."/>
        </authorList>
    </citation>
    <scope>NUCLEOTIDE SEQUENCE [LARGE SCALE GENOMIC DNA]</scope>
    <source>
        <strain evidence="12 13">CECT 7958</strain>
    </source>
</reference>
<evidence type="ECO:0000256" key="2">
    <source>
        <dbReference type="ARBA" id="ARBA00012438"/>
    </source>
</evidence>
<proteinExistence type="predicted"/>
<dbReference type="InterPro" id="IPR011990">
    <property type="entry name" value="TPR-like_helical_dom_sf"/>
</dbReference>
<dbReference type="PANTHER" id="PTHR43047">
    <property type="entry name" value="TWO-COMPONENT HISTIDINE PROTEIN KINASE"/>
    <property type="match status" value="1"/>
</dbReference>
<dbReference type="InterPro" id="IPR005467">
    <property type="entry name" value="His_kinase_dom"/>
</dbReference>
<feature type="modified residue" description="4-aspartylphosphate" evidence="6">
    <location>
        <position position="682"/>
    </location>
</feature>
<keyword evidence="13" id="KW-1185">Reference proteome</keyword>
<dbReference type="InterPro" id="IPR004358">
    <property type="entry name" value="Sig_transdc_His_kin-like_C"/>
</dbReference>
<dbReference type="InterPro" id="IPR011006">
    <property type="entry name" value="CheY-like_superfamily"/>
</dbReference>
<dbReference type="InterPro" id="IPR019734">
    <property type="entry name" value="TPR_rpt"/>
</dbReference>
<evidence type="ECO:0000256" key="8">
    <source>
        <dbReference type="SAM" id="Phobius"/>
    </source>
</evidence>
<keyword evidence="7" id="KW-0802">TPR repeat</keyword>
<sequence>MFFPKSNAFIILLAFSVLTVFNVNAQETPATNHKSKPNSFDSYRLDWLVRKDSLYVATMLVNDAISFSKKNNLITTEAQAYNALGTVLNKMSNYKKAETYYRKAFHIFDSLQDNQGKDVALTGLVEAYTGSKNYSKFDSLYPIAESLSKSLNSETYFINLNNLIKRYYYSNNNDSLLATTSRAVKILQHQDFSSLNSSKGYREENLKPKLVQSFKYFNAIAKIKVDNKDPKNYKDILAINDEDFKAILNSDISSYRRLATLNYYKYLYYTLAQKDLDSATKYLLKSDSYKYDAIIEIENESTRNGELVHKIINAEQKLNLAQEIQQKDAKNSKTFLITTIVFSILFIITLGTFYFYFKAKKNIEKMNKALKASNSKFVAIDKDRLEFFSILSHELRTPIYGISGLATLIDQENDEEKKQSYLDSLISSSNYLSILIDNILQANRLKFDKKSLRLKPGKMSKIVQHVMSTVAVAAKNKGLELIVHIDESPEEEQILIDKVAFSQILINLAYNAIRYTKKGHIAINVFEKARTEDSITLKFEIKDTGIGIKEEHRPIVFSAFENKAFLNKNSSGSGLGLHIVKTLLESHNSEIDFTSAPNKGTCFFFEITFDLITVASENKKVLTTVTPSKDMRILVVDDNKINLLITKKNIEKIEGYTCETVSNGKEAISIVKRMDFDLILMDINMPDMDGYEVTKHIRMFNTSIPILALTALNSNEIAHKTEAAGINHIITKPYIFEDFKTVITTYSQTNSIYRKTIDSEAI</sequence>
<dbReference type="EMBL" id="QPJO01000001">
    <property type="protein sequence ID" value="RCW93972.1"/>
    <property type="molecule type" value="Genomic_DNA"/>
</dbReference>
<dbReference type="InterPro" id="IPR003661">
    <property type="entry name" value="HisK_dim/P_dom"/>
</dbReference>
<dbReference type="Gene3D" id="1.10.287.130">
    <property type="match status" value="1"/>
</dbReference>
<evidence type="ECO:0000256" key="3">
    <source>
        <dbReference type="ARBA" id="ARBA00022553"/>
    </source>
</evidence>
<dbReference type="SUPFAM" id="SSF52172">
    <property type="entry name" value="CheY-like"/>
    <property type="match status" value="1"/>
</dbReference>
<dbReference type="Pfam" id="PF02518">
    <property type="entry name" value="HATPase_c"/>
    <property type="match status" value="1"/>
</dbReference>
<evidence type="ECO:0000259" key="10">
    <source>
        <dbReference type="PROSITE" id="PS50109"/>
    </source>
</evidence>
<dbReference type="PROSITE" id="PS50109">
    <property type="entry name" value="HIS_KIN"/>
    <property type="match status" value="1"/>
</dbReference>
<gene>
    <name evidence="12" type="ORF">DFQ08_101773</name>
</gene>
<dbReference type="Gene3D" id="3.40.50.2300">
    <property type="match status" value="1"/>
</dbReference>
<keyword evidence="9" id="KW-0732">Signal</keyword>
<dbReference type="PROSITE" id="PS50110">
    <property type="entry name" value="RESPONSE_REGULATORY"/>
    <property type="match status" value="1"/>
</dbReference>
<evidence type="ECO:0000256" key="5">
    <source>
        <dbReference type="ARBA" id="ARBA00022777"/>
    </source>
</evidence>
<keyword evidence="8" id="KW-1133">Transmembrane helix</keyword>
<evidence type="ECO:0000256" key="6">
    <source>
        <dbReference type="PROSITE-ProRule" id="PRU00169"/>
    </source>
</evidence>
<dbReference type="InterPro" id="IPR036890">
    <property type="entry name" value="HATPase_C_sf"/>
</dbReference>
<feature type="domain" description="Response regulatory" evidence="11">
    <location>
        <begin position="632"/>
        <end position="747"/>
    </location>
</feature>
<dbReference type="Pfam" id="PF00072">
    <property type="entry name" value="Response_reg"/>
    <property type="match status" value="1"/>
</dbReference>
<evidence type="ECO:0000256" key="7">
    <source>
        <dbReference type="PROSITE-ProRule" id="PRU00339"/>
    </source>
</evidence>
<name>A0A368ZJL9_9FLAO</name>
<keyword evidence="8" id="KW-0472">Membrane</keyword>
<dbReference type="OrthoDB" id="9797097at2"/>
<dbReference type="GO" id="GO:0000155">
    <property type="term" value="F:phosphorelay sensor kinase activity"/>
    <property type="evidence" value="ECO:0007669"/>
    <property type="project" value="InterPro"/>
</dbReference>
<protein>
    <recommendedName>
        <fullName evidence="2">histidine kinase</fullName>
        <ecNumber evidence="2">2.7.13.3</ecNumber>
    </recommendedName>
</protein>
<dbReference type="InterPro" id="IPR001789">
    <property type="entry name" value="Sig_transdc_resp-reg_receiver"/>
</dbReference>
<feature type="repeat" description="TPR" evidence="7">
    <location>
        <begin position="78"/>
        <end position="111"/>
    </location>
</feature>
<dbReference type="SMART" id="SM00448">
    <property type="entry name" value="REC"/>
    <property type="match status" value="1"/>
</dbReference>
<comment type="catalytic activity">
    <reaction evidence="1">
        <text>ATP + protein L-histidine = ADP + protein N-phospho-L-histidine.</text>
        <dbReference type="EC" id="2.7.13.3"/>
    </reaction>
</comment>
<comment type="caution">
    <text evidence="12">The sequence shown here is derived from an EMBL/GenBank/DDBJ whole genome shotgun (WGS) entry which is preliminary data.</text>
</comment>
<organism evidence="12 13">
    <name type="scientific">Winogradskyella arenosi</name>
    <dbReference type="NCBI Taxonomy" id="533325"/>
    <lineage>
        <taxon>Bacteria</taxon>
        <taxon>Pseudomonadati</taxon>
        <taxon>Bacteroidota</taxon>
        <taxon>Flavobacteriia</taxon>
        <taxon>Flavobacteriales</taxon>
        <taxon>Flavobacteriaceae</taxon>
        <taxon>Winogradskyella</taxon>
    </lineage>
</organism>
<dbReference type="InterPro" id="IPR003594">
    <property type="entry name" value="HATPase_dom"/>
</dbReference>
<dbReference type="SUPFAM" id="SSF55874">
    <property type="entry name" value="ATPase domain of HSP90 chaperone/DNA topoisomerase II/histidine kinase"/>
    <property type="match status" value="1"/>
</dbReference>
<evidence type="ECO:0000313" key="12">
    <source>
        <dbReference type="EMBL" id="RCW93972.1"/>
    </source>
</evidence>
<dbReference type="SMART" id="SM00028">
    <property type="entry name" value="TPR"/>
    <property type="match status" value="1"/>
</dbReference>
<dbReference type="SMART" id="SM00387">
    <property type="entry name" value="HATPase_c"/>
    <property type="match status" value="1"/>
</dbReference>
<dbReference type="EC" id="2.7.13.3" evidence="2"/>
<evidence type="ECO:0000256" key="4">
    <source>
        <dbReference type="ARBA" id="ARBA00022679"/>
    </source>
</evidence>
<dbReference type="AlphaFoldDB" id="A0A368ZJL9"/>
<accession>A0A368ZJL9</accession>
<evidence type="ECO:0000313" key="13">
    <source>
        <dbReference type="Proteomes" id="UP000253436"/>
    </source>
</evidence>
<dbReference type="InterPro" id="IPR036097">
    <property type="entry name" value="HisK_dim/P_sf"/>
</dbReference>
<keyword evidence="8" id="KW-0812">Transmembrane</keyword>
<dbReference type="Gene3D" id="1.25.40.10">
    <property type="entry name" value="Tetratricopeptide repeat domain"/>
    <property type="match status" value="1"/>
</dbReference>
<feature type="domain" description="Histidine kinase" evidence="10">
    <location>
        <begin position="390"/>
        <end position="611"/>
    </location>
</feature>
<dbReference type="Proteomes" id="UP000253436">
    <property type="component" value="Unassembled WGS sequence"/>
</dbReference>
<feature type="transmembrane region" description="Helical" evidence="8">
    <location>
        <begin position="335"/>
        <end position="357"/>
    </location>
</feature>
<dbReference type="CDD" id="cd17546">
    <property type="entry name" value="REC_hyHK_CKI1_RcsC-like"/>
    <property type="match status" value="1"/>
</dbReference>
<keyword evidence="4" id="KW-0808">Transferase</keyword>
<keyword evidence="3 6" id="KW-0597">Phosphoprotein</keyword>
<feature type="chain" id="PRO_5016827061" description="histidine kinase" evidence="9">
    <location>
        <begin position="26"/>
        <end position="762"/>
    </location>
</feature>
<evidence type="ECO:0000256" key="1">
    <source>
        <dbReference type="ARBA" id="ARBA00000085"/>
    </source>
</evidence>
<dbReference type="RefSeq" id="WP_114308452.1">
    <property type="nucleotide sequence ID" value="NZ_QPJO01000001.1"/>
</dbReference>
<keyword evidence="5" id="KW-0418">Kinase</keyword>
<dbReference type="CDD" id="cd00082">
    <property type="entry name" value="HisKA"/>
    <property type="match status" value="1"/>
</dbReference>
<dbReference type="Gene3D" id="3.30.565.10">
    <property type="entry name" value="Histidine kinase-like ATPase, C-terminal domain"/>
    <property type="match status" value="1"/>
</dbReference>
<feature type="signal peptide" evidence="9">
    <location>
        <begin position="1"/>
        <end position="25"/>
    </location>
</feature>
<evidence type="ECO:0000256" key="9">
    <source>
        <dbReference type="SAM" id="SignalP"/>
    </source>
</evidence>
<dbReference type="Pfam" id="PF00512">
    <property type="entry name" value="HisKA"/>
    <property type="match status" value="1"/>
</dbReference>
<dbReference type="SUPFAM" id="SSF47384">
    <property type="entry name" value="Homodimeric domain of signal transducing histidine kinase"/>
    <property type="match status" value="1"/>
</dbReference>
<dbReference type="PROSITE" id="PS50005">
    <property type="entry name" value="TPR"/>
    <property type="match status" value="1"/>
</dbReference>
<dbReference type="SUPFAM" id="SSF48452">
    <property type="entry name" value="TPR-like"/>
    <property type="match status" value="1"/>
</dbReference>
<evidence type="ECO:0000259" key="11">
    <source>
        <dbReference type="PROSITE" id="PS50110"/>
    </source>
</evidence>
<dbReference type="SMART" id="SM00388">
    <property type="entry name" value="HisKA"/>
    <property type="match status" value="1"/>
</dbReference>